<dbReference type="PANTHER" id="PTHR44591">
    <property type="entry name" value="STRESS RESPONSE REGULATOR PROTEIN 1"/>
    <property type="match status" value="1"/>
</dbReference>
<dbReference type="RefSeq" id="WP_015501074.1">
    <property type="nucleotide sequence ID" value="NC_020911.1"/>
</dbReference>
<dbReference type="OrthoDB" id="9800897at2"/>
<evidence type="ECO:0000313" key="4">
    <source>
        <dbReference type="EMBL" id="AGI69118.1"/>
    </source>
</evidence>
<dbReference type="KEGG" id="oat:OAN307_c36520"/>
<proteinExistence type="predicted"/>
<evidence type="ECO:0000313" key="5">
    <source>
        <dbReference type="Proteomes" id="UP000005307"/>
    </source>
</evidence>
<evidence type="ECO:0000256" key="2">
    <source>
        <dbReference type="PROSITE-ProRule" id="PRU00169"/>
    </source>
</evidence>
<dbReference type="STRING" id="391626.OAN307_c36520"/>
<organism evidence="4 5">
    <name type="scientific">Octadecabacter antarcticus 307</name>
    <dbReference type="NCBI Taxonomy" id="391626"/>
    <lineage>
        <taxon>Bacteria</taxon>
        <taxon>Pseudomonadati</taxon>
        <taxon>Pseudomonadota</taxon>
        <taxon>Alphaproteobacteria</taxon>
        <taxon>Rhodobacterales</taxon>
        <taxon>Roseobacteraceae</taxon>
        <taxon>Octadecabacter</taxon>
    </lineage>
</organism>
<dbReference type="Gene3D" id="3.40.50.2300">
    <property type="match status" value="1"/>
</dbReference>
<dbReference type="GO" id="GO:0000160">
    <property type="term" value="P:phosphorelay signal transduction system"/>
    <property type="evidence" value="ECO:0007669"/>
    <property type="project" value="InterPro"/>
</dbReference>
<dbReference type="Pfam" id="PF00072">
    <property type="entry name" value="Response_reg"/>
    <property type="match status" value="1"/>
</dbReference>
<dbReference type="EMBL" id="CP003740">
    <property type="protein sequence ID" value="AGI69118.1"/>
    <property type="molecule type" value="Genomic_DNA"/>
</dbReference>
<protein>
    <submittedName>
        <fullName evidence="4">Putative two-component response regulator</fullName>
    </submittedName>
</protein>
<evidence type="ECO:0000259" key="3">
    <source>
        <dbReference type="PROSITE" id="PS50110"/>
    </source>
</evidence>
<dbReference type="Proteomes" id="UP000005307">
    <property type="component" value="Chromosome"/>
</dbReference>
<dbReference type="AlphaFoldDB" id="M9RBH9"/>
<accession>M9RBH9</accession>
<dbReference type="eggNOG" id="COG0745">
    <property type="taxonomic scope" value="Bacteria"/>
</dbReference>
<keyword evidence="1 2" id="KW-0597">Phosphoprotein</keyword>
<dbReference type="HOGENOM" id="CLU_000445_69_17_5"/>
<reference evidence="4 5" key="1">
    <citation type="journal article" date="2013" name="PLoS ONE">
        <title>Poles Apart: Arctic and Antarctic Octadecabacter strains Share High Genome Plasticity and a New Type of Xanthorhodopsin.</title>
        <authorList>
            <person name="Vollmers J."/>
            <person name="Voget S."/>
            <person name="Dietrich S."/>
            <person name="Gollnow K."/>
            <person name="Smits M."/>
            <person name="Meyer K."/>
            <person name="Brinkhoff T."/>
            <person name="Simon M."/>
            <person name="Daniel R."/>
        </authorList>
    </citation>
    <scope>NUCLEOTIDE SEQUENCE [LARGE SCALE GENOMIC DNA]</scope>
    <source>
        <strain evidence="4 5">307</strain>
    </source>
</reference>
<feature type="domain" description="Response regulatory" evidence="3">
    <location>
        <begin position="2"/>
        <end position="119"/>
    </location>
</feature>
<gene>
    <name evidence="4" type="ORF">OAN307_c36520</name>
</gene>
<dbReference type="PROSITE" id="PS50110">
    <property type="entry name" value="RESPONSE_REGULATORY"/>
    <property type="match status" value="1"/>
</dbReference>
<dbReference type="SMART" id="SM00448">
    <property type="entry name" value="REC"/>
    <property type="match status" value="1"/>
</dbReference>
<dbReference type="InterPro" id="IPR001789">
    <property type="entry name" value="Sig_transdc_resp-reg_receiver"/>
</dbReference>
<evidence type="ECO:0000256" key="1">
    <source>
        <dbReference type="ARBA" id="ARBA00022553"/>
    </source>
</evidence>
<name>M9RBH9_9RHOB</name>
<dbReference type="SUPFAM" id="SSF52172">
    <property type="entry name" value="CheY-like"/>
    <property type="match status" value="1"/>
</dbReference>
<keyword evidence="5" id="KW-1185">Reference proteome</keyword>
<dbReference type="PANTHER" id="PTHR44591:SF3">
    <property type="entry name" value="RESPONSE REGULATORY DOMAIN-CONTAINING PROTEIN"/>
    <property type="match status" value="1"/>
</dbReference>
<dbReference type="InterPro" id="IPR011006">
    <property type="entry name" value="CheY-like_superfamily"/>
</dbReference>
<dbReference type="InterPro" id="IPR050595">
    <property type="entry name" value="Bact_response_regulator"/>
</dbReference>
<sequence>MIILHVEDDEDIRDIAKMALEMMRDFTVIQQDCGEAAIAIAAETKPDLLLLDVMMPGKTGPETLIELRKFEHLANTPAIYMTARVQPSEIYQLKRTGALGVIEKPFDPVTLGQDIKDLLDEQSK</sequence>
<feature type="modified residue" description="4-aspartylphosphate" evidence="2">
    <location>
        <position position="52"/>
    </location>
</feature>